<gene>
    <name evidence="2" type="ORF">EAH_00057310</name>
</gene>
<dbReference type="RefSeq" id="XP_013249197.1">
    <property type="nucleotide sequence ID" value="XM_013393743.1"/>
</dbReference>
<sequence length="245" mass="27663">MFPQALQHSVMGTALQNPTVDAASPDSTDEGSFGTDRRAGRMGRRVPHTGVSRDSAVPLIQMKAVQQLDRQAQASDDPLNGLEVAAAATPARAASSGGGERCEAGDIRRHPFVRLPLVNPRDVRRRFREQFALSLHFVELLGEKMNTVKWWAQFVKKFDTDFFLSEPARMERTEELSKLVNRLSAALAIYKEGKRPPVMEVIELKRAVLTQQYRGSQLSNPLWKLWVQDDIEFCCNYSEWSQKFS</sequence>
<dbReference type="OrthoDB" id="347378at2759"/>
<evidence type="ECO:0000313" key="3">
    <source>
        <dbReference type="Proteomes" id="UP000018050"/>
    </source>
</evidence>
<dbReference type="VEuPathDB" id="ToxoDB:EAH_00057310"/>
<keyword evidence="3" id="KW-1185">Reference proteome</keyword>
<protein>
    <submittedName>
        <fullName evidence="2">Uncharacterized protein</fullName>
    </submittedName>
</protein>
<dbReference type="EMBL" id="HG671399">
    <property type="protein sequence ID" value="CDI80918.1"/>
    <property type="molecule type" value="Genomic_DNA"/>
</dbReference>
<reference evidence="2" key="2">
    <citation type="submission" date="2013-10" db="EMBL/GenBank/DDBJ databases">
        <authorList>
            <person name="Aslett M."/>
        </authorList>
    </citation>
    <scope>NUCLEOTIDE SEQUENCE</scope>
    <source>
        <strain evidence="2">Houghton</strain>
    </source>
</reference>
<dbReference type="AlphaFoldDB" id="U6GNR6"/>
<dbReference type="GeneID" id="25273801"/>
<dbReference type="Proteomes" id="UP000018050">
    <property type="component" value="Unassembled WGS sequence"/>
</dbReference>
<evidence type="ECO:0000313" key="2">
    <source>
        <dbReference type="EMBL" id="CDI80918.1"/>
    </source>
</evidence>
<accession>U6GNR6</accession>
<feature type="region of interest" description="Disordered" evidence="1">
    <location>
        <begin position="13"/>
        <end position="50"/>
    </location>
</feature>
<organism evidence="2 3">
    <name type="scientific">Eimeria acervulina</name>
    <name type="common">Coccidian parasite</name>
    <dbReference type="NCBI Taxonomy" id="5801"/>
    <lineage>
        <taxon>Eukaryota</taxon>
        <taxon>Sar</taxon>
        <taxon>Alveolata</taxon>
        <taxon>Apicomplexa</taxon>
        <taxon>Conoidasida</taxon>
        <taxon>Coccidia</taxon>
        <taxon>Eucoccidiorida</taxon>
        <taxon>Eimeriorina</taxon>
        <taxon>Eimeriidae</taxon>
        <taxon>Eimeria</taxon>
    </lineage>
</organism>
<reference evidence="2" key="1">
    <citation type="submission" date="2013-10" db="EMBL/GenBank/DDBJ databases">
        <title>Genomic analysis of the causative agents of coccidiosis in chickens.</title>
        <authorList>
            <person name="Reid A.J."/>
            <person name="Blake D."/>
            <person name="Billington K."/>
            <person name="Browne H."/>
            <person name="Dunn M."/>
            <person name="Hung S."/>
            <person name="Kawahara F."/>
            <person name="Miranda-Saavedra D."/>
            <person name="Mourier T."/>
            <person name="Nagra H."/>
            <person name="Otto T.D."/>
            <person name="Rawlings N."/>
            <person name="Sanchez A."/>
            <person name="Sanders M."/>
            <person name="Subramaniam C."/>
            <person name="Tay Y."/>
            <person name="Dear P."/>
            <person name="Doerig C."/>
            <person name="Gruber A."/>
            <person name="Parkinson J."/>
            <person name="Shirley M."/>
            <person name="Wan K.L."/>
            <person name="Berriman M."/>
            <person name="Tomley F."/>
            <person name="Pain A."/>
        </authorList>
    </citation>
    <scope>NUCLEOTIDE SEQUENCE</scope>
    <source>
        <strain evidence="2">Houghton</strain>
    </source>
</reference>
<evidence type="ECO:0000256" key="1">
    <source>
        <dbReference type="SAM" id="MobiDB-lite"/>
    </source>
</evidence>
<name>U6GNR6_EIMAC</name>
<proteinExistence type="predicted"/>